<evidence type="ECO:0000259" key="1">
    <source>
        <dbReference type="Pfam" id="PF05368"/>
    </source>
</evidence>
<dbReference type="Proteomes" id="UP001156882">
    <property type="component" value="Unassembled WGS sequence"/>
</dbReference>
<protein>
    <submittedName>
        <fullName evidence="2">NmrA family transcriptional regulator</fullName>
    </submittedName>
</protein>
<feature type="domain" description="NmrA-like" evidence="1">
    <location>
        <begin position="3"/>
        <end position="239"/>
    </location>
</feature>
<dbReference type="InterPro" id="IPR036291">
    <property type="entry name" value="NAD(P)-bd_dom_sf"/>
</dbReference>
<accession>A0ABQ6CI30</accession>
<dbReference type="Gene3D" id="3.40.50.720">
    <property type="entry name" value="NAD(P)-binding Rossmann-like Domain"/>
    <property type="match status" value="1"/>
</dbReference>
<dbReference type="PANTHER" id="PTHR43162">
    <property type="match status" value="1"/>
</dbReference>
<keyword evidence="3" id="KW-1185">Reference proteome</keyword>
<dbReference type="Gene3D" id="3.90.25.10">
    <property type="entry name" value="UDP-galactose 4-epimerase, domain 1"/>
    <property type="match status" value="1"/>
</dbReference>
<organism evidence="2 3">
    <name type="scientific">Labrys miyagiensis</name>
    <dbReference type="NCBI Taxonomy" id="346912"/>
    <lineage>
        <taxon>Bacteria</taxon>
        <taxon>Pseudomonadati</taxon>
        <taxon>Pseudomonadota</taxon>
        <taxon>Alphaproteobacteria</taxon>
        <taxon>Hyphomicrobiales</taxon>
        <taxon>Xanthobacteraceae</taxon>
        <taxon>Labrys</taxon>
    </lineage>
</organism>
<dbReference type="PANTHER" id="PTHR43162:SF1">
    <property type="entry name" value="PRESTALK A DIFFERENTIATION PROTEIN A"/>
    <property type="match status" value="1"/>
</dbReference>
<sequence>MFAILGAAGKVGRATVSTLRAAGRPVRAILRDPSKAAAFEALGCEVATADLHDADALARAFDGAAFVQVICPPAPRAGDAGAEMGRSIESIAKALTAVRPQATLAISDYGAEIESGTGITVLFHELEVQLRALPTEAIFLRSAEHMENWARVIRIAADSGRLPSLHHPLSKRFPTVSAPDVGRISAEILMQRQSGAATAGLFHVEGPERYTPADVAKALTTLLNREVVAFEVPRQAWHQTMLSAGLSDSGAGLVTELYDAHNRGLIDVEDGAGQVFHGTTDLVSAFQALLGRK</sequence>
<evidence type="ECO:0000313" key="3">
    <source>
        <dbReference type="Proteomes" id="UP001156882"/>
    </source>
</evidence>
<dbReference type="InterPro" id="IPR051604">
    <property type="entry name" value="Ergot_Alk_Oxidoreductase"/>
</dbReference>
<gene>
    <name evidence="2" type="ORF">GCM10007874_23140</name>
</gene>
<dbReference type="RefSeq" id="WP_284312191.1">
    <property type="nucleotide sequence ID" value="NZ_BSPC01000022.1"/>
</dbReference>
<dbReference type="SUPFAM" id="SSF51735">
    <property type="entry name" value="NAD(P)-binding Rossmann-fold domains"/>
    <property type="match status" value="1"/>
</dbReference>
<proteinExistence type="predicted"/>
<evidence type="ECO:0000313" key="2">
    <source>
        <dbReference type="EMBL" id="GLS19297.1"/>
    </source>
</evidence>
<dbReference type="Pfam" id="PF05368">
    <property type="entry name" value="NmrA"/>
    <property type="match status" value="1"/>
</dbReference>
<dbReference type="EMBL" id="BSPC01000022">
    <property type="protein sequence ID" value="GLS19297.1"/>
    <property type="molecule type" value="Genomic_DNA"/>
</dbReference>
<name>A0ABQ6CI30_9HYPH</name>
<dbReference type="InterPro" id="IPR008030">
    <property type="entry name" value="NmrA-like"/>
</dbReference>
<reference evidence="3" key="1">
    <citation type="journal article" date="2019" name="Int. J. Syst. Evol. Microbiol.">
        <title>The Global Catalogue of Microorganisms (GCM) 10K type strain sequencing project: providing services to taxonomists for standard genome sequencing and annotation.</title>
        <authorList>
            <consortium name="The Broad Institute Genomics Platform"/>
            <consortium name="The Broad Institute Genome Sequencing Center for Infectious Disease"/>
            <person name="Wu L."/>
            <person name="Ma J."/>
        </authorList>
    </citation>
    <scope>NUCLEOTIDE SEQUENCE [LARGE SCALE GENOMIC DNA]</scope>
    <source>
        <strain evidence="3">NBRC 101365</strain>
    </source>
</reference>
<comment type="caution">
    <text evidence="2">The sequence shown here is derived from an EMBL/GenBank/DDBJ whole genome shotgun (WGS) entry which is preliminary data.</text>
</comment>